<keyword evidence="1" id="KW-0812">Transmembrane</keyword>
<proteinExistence type="predicted"/>
<evidence type="ECO:0000313" key="2">
    <source>
        <dbReference type="Proteomes" id="UP000035680"/>
    </source>
</evidence>
<sequence>MDQLECSKHEFKIVIIVTPILYLIFVICGTLTMFLNPCFAFDTKNSHTINGSCKNVQETVKNLNGIFFYLHISGAILSVIFLFYNIIGNCVFHYKNTFKWNLITIQMCMFSFLYTFIVELSIFILLLLHISNPFEGDSSPGLLYIFSVISYFLAFLLSSAQLINLKKRFCHECDINSI</sequence>
<organism evidence="2 3">
    <name type="scientific">Strongyloides venezuelensis</name>
    <name type="common">Threadworm</name>
    <dbReference type="NCBI Taxonomy" id="75913"/>
    <lineage>
        <taxon>Eukaryota</taxon>
        <taxon>Metazoa</taxon>
        <taxon>Ecdysozoa</taxon>
        <taxon>Nematoda</taxon>
        <taxon>Chromadorea</taxon>
        <taxon>Rhabditida</taxon>
        <taxon>Tylenchina</taxon>
        <taxon>Panagrolaimomorpha</taxon>
        <taxon>Strongyloidoidea</taxon>
        <taxon>Strongyloididae</taxon>
        <taxon>Strongyloides</taxon>
    </lineage>
</organism>
<name>A0A0K0EWH8_STRVS</name>
<keyword evidence="2" id="KW-1185">Reference proteome</keyword>
<keyword evidence="1" id="KW-1133">Transmembrane helix</keyword>
<dbReference type="WBParaSite" id="SVE_0087900.1">
    <property type="protein sequence ID" value="SVE_0087900.1"/>
    <property type="gene ID" value="SVE_0087900"/>
</dbReference>
<accession>A0A0K0EWH8</accession>
<reference evidence="2" key="1">
    <citation type="submission" date="2014-07" db="EMBL/GenBank/DDBJ databases">
        <authorList>
            <person name="Martin A.A"/>
            <person name="De Silva N."/>
        </authorList>
    </citation>
    <scope>NUCLEOTIDE SEQUENCE</scope>
</reference>
<keyword evidence="1" id="KW-0472">Membrane</keyword>
<evidence type="ECO:0000256" key="1">
    <source>
        <dbReference type="SAM" id="Phobius"/>
    </source>
</evidence>
<dbReference type="AlphaFoldDB" id="A0A0K0EWH8"/>
<feature type="transmembrane region" description="Helical" evidence="1">
    <location>
        <begin position="142"/>
        <end position="163"/>
    </location>
</feature>
<protein>
    <submittedName>
        <fullName evidence="3">Transmembrane protein</fullName>
    </submittedName>
</protein>
<evidence type="ECO:0000313" key="3">
    <source>
        <dbReference type="WBParaSite" id="SVE_0087900.1"/>
    </source>
</evidence>
<reference evidence="3" key="2">
    <citation type="submission" date="2015-08" db="UniProtKB">
        <authorList>
            <consortium name="WormBaseParasite"/>
        </authorList>
    </citation>
    <scope>IDENTIFICATION</scope>
</reference>
<dbReference type="Proteomes" id="UP000035680">
    <property type="component" value="Unassembled WGS sequence"/>
</dbReference>
<feature type="transmembrane region" description="Helical" evidence="1">
    <location>
        <begin position="108"/>
        <end position="130"/>
    </location>
</feature>
<feature type="transmembrane region" description="Helical" evidence="1">
    <location>
        <begin position="66"/>
        <end position="87"/>
    </location>
</feature>
<feature type="transmembrane region" description="Helical" evidence="1">
    <location>
        <begin position="12"/>
        <end position="35"/>
    </location>
</feature>